<feature type="domain" description="PPM-type phosphatase" evidence="2">
    <location>
        <begin position="5"/>
        <end position="252"/>
    </location>
</feature>
<dbReference type="InterPro" id="IPR001932">
    <property type="entry name" value="PPM-type_phosphatase-like_dom"/>
</dbReference>
<feature type="region of interest" description="Disordered" evidence="1">
    <location>
        <begin position="256"/>
        <end position="325"/>
    </location>
</feature>
<dbReference type="CDD" id="cd00143">
    <property type="entry name" value="PP2Cc"/>
    <property type="match status" value="1"/>
</dbReference>
<gene>
    <name evidence="3" type="ORF">LVJ94_12980</name>
</gene>
<dbReference type="InterPro" id="IPR036457">
    <property type="entry name" value="PPM-type-like_dom_sf"/>
</dbReference>
<evidence type="ECO:0000259" key="2">
    <source>
        <dbReference type="PROSITE" id="PS51746"/>
    </source>
</evidence>
<name>A0ABZ2LE11_9BACT</name>
<dbReference type="RefSeq" id="WP_394837818.1">
    <property type="nucleotide sequence ID" value="NZ_CP089929.1"/>
</dbReference>
<organism evidence="3 4">
    <name type="scientific">Pendulispora rubella</name>
    <dbReference type="NCBI Taxonomy" id="2741070"/>
    <lineage>
        <taxon>Bacteria</taxon>
        <taxon>Pseudomonadati</taxon>
        <taxon>Myxococcota</taxon>
        <taxon>Myxococcia</taxon>
        <taxon>Myxococcales</taxon>
        <taxon>Sorangiineae</taxon>
        <taxon>Pendulisporaceae</taxon>
        <taxon>Pendulispora</taxon>
    </lineage>
</organism>
<sequence>MRAIAAGLSDVGLQREHNEDSFIVLKEYDLFVVADGMGGHRAGDVASRLATETISEFFKSTANEDVTWPFHFDTNLSEEENRLLTGIRVANRQIFERSTRSREYHGMGTTVVGAMFSPSKRRMYIGHVGDSRCYRIRDGQIRLLTRDHSLINDYLLAMPDLTEEQRSELPKNVITRALGMQDQVVVDLQHDDPKDGDVYVLCSDGLSGMIVDEEIKRIVSHAANISEACRKLIEKANEHGGEDNITAVLIKIEERGDEDAPVDEGKALASESEVDGEDDTPASFADEPTHPGLAGSPTAEPSLKGEGKGDSKSEPATAKSKKEST</sequence>
<evidence type="ECO:0000313" key="4">
    <source>
        <dbReference type="Proteomes" id="UP001374803"/>
    </source>
</evidence>
<dbReference type="Pfam" id="PF13672">
    <property type="entry name" value="PP2C_2"/>
    <property type="match status" value="1"/>
</dbReference>
<dbReference type="Gene3D" id="3.60.40.10">
    <property type="entry name" value="PPM-type phosphatase domain"/>
    <property type="match status" value="1"/>
</dbReference>
<dbReference type="PROSITE" id="PS51746">
    <property type="entry name" value="PPM_2"/>
    <property type="match status" value="1"/>
</dbReference>
<protein>
    <submittedName>
        <fullName evidence="3">Stp1/IreP family PP2C-type Ser/Thr phosphatase</fullName>
    </submittedName>
</protein>
<dbReference type="SMART" id="SM00331">
    <property type="entry name" value="PP2C_SIG"/>
    <property type="match status" value="1"/>
</dbReference>
<reference evidence="3" key="1">
    <citation type="submission" date="2021-12" db="EMBL/GenBank/DDBJ databases">
        <title>Discovery of the Pendulisporaceae a myxobacterial family with distinct sporulation behavior and unique specialized metabolism.</title>
        <authorList>
            <person name="Garcia R."/>
            <person name="Popoff A."/>
            <person name="Bader C.D."/>
            <person name="Loehr J."/>
            <person name="Walesch S."/>
            <person name="Walt C."/>
            <person name="Boldt J."/>
            <person name="Bunk B."/>
            <person name="Haeckl F.J.F.P.J."/>
            <person name="Gunesch A.P."/>
            <person name="Birkelbach J."/>
            <person name="Nuebel U."/>
            <person name="Pietschmann T."/>
            <person name="Bach T."/>
            <person name="Mueller R."/>
        </authorList>
    </citation>
    <scope>NUCLEOTIDE SEQUENCE</scope>
    <source>
        <strain evidence="3">MSr11367</strain>
    </source>
</reference>
<evidence type="ECO:0000256" key="1">
    <source>
        <dbReference type="SAM" id="MobiDB-lite"/>
    </source>
</evidence>
<dbReference type="InterPro" id="IPR015655">
    <property type="entry name" value="PP2C"/>
</dbReference>
<keyword evidence="4" id="KW-1185">Reference proteome</keyword>
<dbReference type="SMART" id="SM00332">
    <property type="entry name" value="PP2Cc"/>
    <property type="match status" value="1"/>
</dbReference>
<dbReference type="PANTHER" id="PTHR47992">
    <property type="entry name" value="PROTEIN PHOSPHATASE"/>
    <property type="match status" value="1"/>
</dbReference>
<dbReference type="NCBIfam" id="NF033484">
    <property type="entry name" value="Stp1_PP2C_phos"/>
    <property type="match status" value="1"/>
</dbReference>
<feature type="compositionally biased region" description="Basic and acidic residues" evidence="1">
    <location>
        <begin position="303"/>
        <end position="313"/>
    </location>
</feature>
<dbReference type="EMBL" id="CP089983">
    <property type="protein sequence ID" value="WXB08143.1"/>
    <property type="molecule type" value="Genomic_DNA"/>
</dbReference>
<evidence type="ECO:0000313" key="3">
    <source>
        <dbReference type="EMBL" id="WXB08143.1"/>
    </source>
</evidence>
<dbReference type="Proteomes" id="UP001374803">
    <property type="component" value="Chromosome"/>
</dbReference>
<accession>A0ABZ2LE11</accession>
<dbReference type="SUPFAM" id="SSF81606">
    <property type="entry name" value="PP2C-like"/>
    <property type="match status" value="1"/>
</dbReference>
<proteinExistence type="predicted"/>